<dbReference type="EMBL" id="HG994587">
    <property type="protein sequence ID" value="CAF3025348.1"/>
    <property type="molecule type" value="Genomic_DNA"/>
</dbReference>
<proteinExistence type="predicted"/>
<keyword evidence="2" id="KW-1185">Reference proteome</keyword>
<sequence length="313" mass="35156">MLYLWTGHNEGGVKSYFVDKSHQTETRTSEIFLTTCTNHVLSAGRGDRKEEAGVKIHRRSSLIALIICTNSKDNGSQRHSSRSWITESSSPYDQNYLEIFTKSGSNGLGTSKLCGNNTGKHLYIPSESSKESGKRGYCWNIKITQIDYNSASSTSELKDPDGCLQYFQDRRTLCWISKRIHLNGKPLTGGTCGVNECGVNDCIKSSGGNNDIMSDHLKINSFYNNVSYTPQGSMAKKYKIEHFYCRQGRGPRKLIGNNIEASEIISQTKGPFVLSFFAYEFSSYGNKNRIRICMSFSLDYSLHTSRSEIEIEL</sequence>
<organism evidence="1 2">
    <name type="scientific">Lepeophtheirus salmonis</name>
    <name type="common">Salmon louse</name>
    <name type="synonym">Caligus salmonis</name>
    <dbReference type="NCBI Taxonomy" id="72036"/>
    <lineage>
        <taxon>Eukaryota</taxon>
        <taxon>Metazoa</taxon>
        <taxon>Ecdysozoa</taxon>
        <taxon>Arthropoda</taxon>
        <taxon>Crustacea</taxon>
        <taxon>Multicrustacea</taxon>
        <taxon>Hexanauplia</taxon>
        <taxon>Copepoda</taxon>
        <taxon>Siphonostomatoida</taxon>
        <taxon>Caligidae</taxon>
        <taxon>Lepeophtheirus</taxon>
    </lineage>
</organism>
<evidence type="ECO:0000313" key="1">
    <source>
        <dbReference type="EMBL" id="CAF3025348.1"/>
    </source>
</evidence>
<gene>
    <name evidence="1" type="ORF">LSAA_13787</name>
</gene>
<evidence type="ECO:0000313" key="2">
    <source>
        <dbReference type="Proteomes" id="UP000675881"/>
    </source>
</evidence>
<name>A0A7R8HDF4_LEPSM</name>
<dbReference type="OrthoDB" id="2105077at2759"/>
<reference evidence="1" key="1">
    <citation type="submission" date="2021-02" db="EMBL/GenBank/DDBJ databases">
        <authorList>
            <person name="Bekaert M."/>
        </authorList>
    </citation>
    <scope>NUCLEOTIDE SEQUENCE</scope>
    <source>
        <strain evidence="1">IoA-00</strain>
    </source>
</reference>
<dbReference type="Proteomes" id="UP000675881">
    <property type="component" value="Chromosome 8"/>
</dbReference>
<protein>
    <submittedName>
        <fullName evidence="1">(salmon louse) hypothetical protein</fullName>
    </submittedName>
</protein>
<accession>A0A7R8HDF4</accession>
<dbReference type="AlphaFoldDB" id="A0A7R8HDF4"/>